<dbReference type="UniPathway" id="UPA00035">
    <property type="reaction ID" value="UER00042"/>
</dbReference>
<organism evidence="11 12">
    <name type="scientific">Candidatus Filomicrobium marinum</name>
    <dbReference type="NCBI Taxonomy" id="1608628"/>
    <lineage>
        <taxon>Bacteria</taxon>
        <taxon>Pseudomonadati</taxon>
        <taxon>Pseudomonadota</taxon>
        <taxon>Alphaproteobacteria</taxon>
        <taxon>Hyphomicrobiales</taxon>
        <taxon>Hyphomicrobiaceae</taxon>
        <taxon>Filomicrobium</taxon>
    </lineage>
</organism>
<comment type="similarity">
    <text evidence="9">Belongs to the TrpF family.</text>
</comment>
<keyword evidence="7 9" id="KW-0057">Aromatic amino acid biosynthesis</keyword>
<dbReference type="Pfam" id="PF00697">
    <property type="entry name" value="PRAI"/>
    <property type="match status" value="1"/>
</dbReference>
<evidence type="ECO:0000259" key="10">
    <source>
        <dbReference type="Pfam" id="PF00697"/>
    </source>
</evidence>
<dbReference type="HAMAP" id="MF_00135">
    <property type="entry name" value="PRAI"/>
    <property type="match status" value="1"/>
</dbReference>
<evidence type="ECO:0000256" key="2">
    <source>
        <dbReference type="ARBA" id="ARBA00004664"/>
    </source>
</evidence>
<dbReference type="SUPFAM" id="SSF51366">
    <property type="entry name" value="Ribulose-phoshate binding barrel"/>
    <property type="match status" value="1"/>
</dbReference>
<dbReference type="InterPro" id="IPR013785">
    <property type="entry name" value="Aldolase_TIM"/>
</dbReference>
<feature type="domain" description="N-(5'phosphoribosyl) anthranilate isomerase (PRAI)" evidence="10">
    <location>
        <begin position="5"/>
        <end position="212"/>
    </location>
</feature>
<reference evidence="12" key="1">
    <citation type="submission" date="2015-02" db="EMBL/GenBank/DDBJ databases">
        <authorList>
            <person name="Chooi Y.-H."/>
        </authorList>
    </citation>
    <scope>NUCLEOTIDE SEQUENCE [LARGE SCALE GENOMIC DNA]</scope>
    <source>
        <strain evidence="12">strain Y</strain>
    </source>
</reference>
<protein>
    <recommendedName>
        <fullName evidence="4 9">N-(5'-phosphoribosyl)anthranilate isomerase</fullName>
        <shortName evidence="9">PRAI</shortName>
        <ecNumber evidence="3 9">5.3.1.24</ecNumber>
    </recommendedName>
</protein>
<dbReference type="KEGG" id="fil:BN1229_v1_1736"/>
<evidence type="ECO:0000256" key="8">
    <source>
        <dbReference type="ARBA" id="ARBA00023235"/>
    </source>
</evidence>
<dbReference type="EMBL" id="LN829119">
    <property type="protein sequence ID" value="CPR18501.1"/>
    <property type="molecule type" value="Genomic_DNA"/>
</dbReference>
<dbReference type="Proteomes" id="UP000033187">
    <property type="component" value="Chromosome 1"/>
</dbReference>
<dbReference type="OrthoDB" id="9796196at2"/>
<dbReference type="RefSeq" id="WP_046480138.1">
    <property type="nucleotide sequence ID" value="NZ_LN829118.1"/>
</dbReference>
<evidence type="ECO:0000313" key="12">
    <source>
        <dbReference type="Proteomes" id="UP000033187"/>
    </source>
</evidence>
<evidence type="ECO:0000256" key="9">
    <source>
        <dbReference type="HAMAP-Rule" id="MF_00135"/>
    </source>
</evidence>
<dbReference type="PANTHER" id="PTHR42894:SF1">
    <property type="entry name" value="N-(5'-PHOSPHORIBOSYL)ANTHRANILATE ISOMERASE"/>
    <property type="match status" value="1"/>
</dbReference>
<evidence type="ECO:0000256" key="3">
    <source>
        <dbReference type="ARBA" id="ARBA00012572"/>
    </source>
</evidence>
<keyword evidence="6 9" id="KW-0822">Tryptophan biosynthesis</keyword>
<dbReference type="InterPro" id="IPR001240">
    <property type="entry name" value="PRAI_dom"/>
</dbReference>
<keyword evidence="12" id="KW-1185">Reference proteome</keyword>
<dbReference type="InterPro" id="IPR044643">
    <property type="entry name" value="TrpF_fam"/>
</dbReference>
<comment type="catalytic activity">
    <reaction evidence="1 9">
        <text>N-(5-phospho-beta-D-ribosyl)anthranilate = 1-(2-carboxyphenylamino)-1-deoxy-D-ribulose 5-phosphate</text>
        <dbReference type="Rhea" id="RHEA:21540"/>
        <dbReference type="ChEBI" id="CHEBI:18277"/>
        <dbReference type="ChEBI" id="CHEBI:58613"/>
        <dbReference type="EC" id="5.3.1.24"/>
    </reaction>
</comment>
<dbReference type="PANTHER" id="PTHR42894">
    <property type="entry name" value="N-(5'-PHOSPHORIBOSYL)ANTHRANILATE ISOMERASE"/>
    <property type="match status" value="1"/>
</dbReference>
<evidence type="ECO:0000256" key="6">
    <source>
        <dbReference type="ARBA" id="ARBA00022822"/>
    </source>
</evidence>
<proteinExistence type="inferred from homology"/>
<accession>A0A0D6JEI1</accession>
<evidence type="ECO:0000256" key="7">
    <source>
        <dbReference type="ARBA" id="ARBA00023141"/>
    </source>
</evidence>
<sequence>MQPKVKICGLTTQEALEAAIAAGADFVGFVIFPKSPRHVDIAGAKALANTARNRARSVVLLVDPDDELFDRVCAEVAPDLIQLHGHESPERVAKLRARGDTAIMKAIGIKAPGDAEKAEPYRRPGRADLILFDAAPPPDAGDALPGGNGLSFDWKILDGVSRRFDFALAGGLNAENVREAIRLTGAAIVDVSSGVEKAPGIKDPQRIVRFLETAKSTSVAAR</sequence>
<evidence type="ECO:0000256" key="4">
    <source>
        <dbReference type="ARBA" id="ARBA00022272"/>
    </source>
</evidence>
<evidence type="ECO:0000313" key="11">
    <source>
        <dbReference type="EMBL" id="CPR18501.1"/>
    </source>
</evidence>
<gene>
    <name evidence="9 11" type="primary">trpF</name>
    <name evidence="11" type="ORF">YBN1229_v1_1739</name>
</gene>
<dbReference type="Gene3D" id="3.20.20.70">
    <property type="entry name" value="Aldolase class I"/>
    <property type="match status" value="1"/>
</dbReference>
<dbReference type="NCBIfam" id="NF002295">
    <property type="entry name" value="PRK01222.1-1"/>
    <property type="match status" value="1"/>
</dbReference>
<dbReference type="GO" id="GO:0000162">
    <property type="term" value="P:L-tryptophan biosynthetic process"/>
    <property type="evidence" value="ECO:0007669"/>
    <property type="project" value="UniProtKB-UniRule"/>
</dbReference>
<evidence type="ECO:0000256" key="1">
    <source>
        <dbReference type="ARBA" id="ARBA00001164"/>
    </source>
</evidence>
<dbReference type="GO" id="GO:0004640">
    <property type="term" value="F:phosphoribosylanthranilate isomerase activity"/>
    <property type="evidence" value="ECO:0007669"/>
    <property type="project" value="UniProtKB-UniRule"/>
</dbReference>
<dbReference type="KEGG" id="fiy:BN1229_v1_1739"/>
<keyword evidence="5 9" id="KW-0028">Amino-acid biosynthesis</keyword>
<evidence type="ECO:0000256" key="5">
    <source>
        <dbReference type="ARBA" id="ARBA00022605"/>
    </source>
</evidence>
<dbReference type="EC" id="5.3.1.24" evidence="3 9"/>
<comment type="pathway">
    <text evidence="2 9">Amino-acid biosynthesis; L-tryptophan biosynthesis; L-tryptophan from chorismate: step 3/5.</text>
</comment>
<dbReference type="InterPro" id="IPR011060">
    <property type="entry name" value="RibuloseP-bd_barrel"/>
</dbReference>
<name>A0A0D6JEI1_9HYPH</name>
<dbReference type="CDD" id="cd00405">
    <property type="entry name" value="PRAI"/>
    <property type="match status" value="1"/>
</dbReference>
<dbReference type="AlphaFoldDB" id="A0A0D6JEI1"/>
<keyword evidence="8 9" id="KW-0413">Isomerase</keyword>